<feature type="transmembrane region" description="Helical" evidence="5">
    <location>
        <begin position="275"/>
        <end position="295"/>
    </location>
</feature>
<dbReference type="EMBL" id="SZUA01000002">
    <property type="protein sequence ID" value="TKR30619.1"/>
    <property type="molecule type" value="Genomic_DNA"/>
</dbReference>
<feature type="transmembrane region" description="Helical" evidence="5">
    <location>
        <begin position="51"/>
        <end position="69"/>
    </location>
</feature>
<evidence type="ECO:0000313" key="6">
    <source>
        <dbReference type="EMBL" id="TKR30619.1"/>
    </source>
</evidence>
<evidence type="ECO:0000313" key="7">
    <source>
        <dbReference type="Proteomes" id="UP000308707"/>
    </source>
</evidence>
<dbReference type="AlphaFoldDB" id="A0A4U5JVZ8"/>
<organism evidence="6 7">
    <name type="scientific">Luteimonas gilva</name>
    <dbReference type="NCBI Taxonomy" id="2572684"/>
    <lineage>
        <taxon>Bacteria</taxon>
        <taxon>Pseudomonadati</taxon>
        <taxon>Pseudomonadota</taxon>
        <taxon>Gammaproteobacteria</taxon>
        <taxon>Lysobacterales</taxon>
        <taxon>Lysobacteraceae</taxon>
        <taxon>Luteimonas</taxon>
    </lineage>
</organism>
<dbReference type="RefSeq" id="WP_137267049.1">
    <property type="nucleotide sequence ID" value="NZ_SZUA01000002.1"/>
</dbReference>
<feature type="transmembrane region" description="Helical" evidence="5">
    <location>
        <begin position="170"/>
        <end position="189"/>
    </location>
</feature>
<dbReference type="GO" id="GO:0030255">
    <property type="term" value="P:protein secretion by the type IV secretion system"/>
    <property type="evidence" value="ECO:0007669"/>
    <property type="project" value="InterPro"/>
</dbReference>
<evidence type="ECO:0000256" key="1">
    <source>
        <dbReference type="ARBA" id="ARBA00004141"/>
    </source>
</evidence>
<evidence type="ECO:0000256" key="3">
    <source>
        <dbReference type="ARBA" id="ARBA00022989"/>
    </source>
</evidence>
<evidence type="ECO:0000256" key="5">
    <source>
        <dbReference type="SAM" id="Phobius"/>
    </source>
</evidence>
<evidence type="ECO:0000256" key="2">
    <source>
        <dbReference type="ARBA" id="ARBA00022692"/>
    </source>
</evidence>
<feature type="transmembrane region" description="Helical" evidence="5">
    <location>
        <begin position="224"/>
        <end position="254"/>
    </location>
</feature>
<name>A0A4U5JVZ8_9GAMM</name>
<keyword evidence="7" id="KW-1185">Reference proteome</keyword>
<dbReference type="OrthoDB" id="5634624at2"/>
<evidence type="ECO:0000256" key="4">
    <source>
        <dbReference type="ARBA" id="ARBA00023136"/>
    </source>
</evidence>
<accession>A0A4U5JVZ8</accession>
<feature type="transmembrane region" description="Helical" evidence="5">
    <location>
        <begin position="90"/>
        <end position="111"/>
    </location>
</feature>
<dbReference type="GO" id="GO:0016020">
    <property type="term" value="C:membrane"/>
    <property type="evidence" value="ECO:0007669"/>
    <property type="project" value="UniProtKB-SubCell"/>
</dbReference>
<keyword evidence="2 5" id="KW-0812">Transmembrane</keyword>
<keyword evidence="4 5" id="KW-0472">Membrane</keyword>
<keyword evidence="3 5" id="KW-1133">Transmembrane helix</keyword>
<comment type="caution">
    <text evidence="6">The sequence shown here is derived from an EMBL/GenBank/DDBJ whole genome shotgun (WGS) entry which is preliminary data.</text>
</comment>
<feature type="transmembrane region" description="Helical" evidence="5">
    <location>
        <begin position="194"/>
        <end position="212"/>
    </location>
</feature>
<comment type="subcellular location">
    <subcellularLocation>
        <location evidence="1">Membrane</location>
        <topology evidence="1">Multi-pass membrane protein</topology>
    </subcellularLocation>
</comment>
<dbReference type="Proteomes" id="UP000308707">
    <property type="component" value="Unassembled WGS sequence"/>
</dbReference>
<dbReference type="Pfam" id="PF04610">
    <property type="entry name" value="TrbL"/>
    <property type="match status" value="1"/>
</dbReference>
<gene>
    <name evidence="6" type="ORF">FCE95_10945</name>
</gene>
<sequence>MAEASTLLFDGLNALHGGPLDDASGYVFYRELYGHLDGMVKQFGLDLFGRMLAWISAAATMLLTLWLLIEGYRILIGHSQRSMTAFVTDMLQAVMIATLATGSALGGSTLYDWVGHDFGQMVHHVLTGQDGDVFEGIDRTLGYMQLAFGFIDEIQTGANEALEDDKLRNLSLVALGMGGPAIVAGALLLMYKVMLALCLGFAPLFVLCLLFPQTKTLFWNWLNYLVGTLFALSVLHVMAAIATDMICAVAVTFWTGKLTGATVEGVNSLAMQQGGLGLLLTTLIMGAPAIAAKFFKGLLGNFNPYSVFGSAGAGHSGTTGASRAHSHTPAYASPGRRLHTPMHAHRAAMPARATAQEDRIKPTEDTRSFLERYPNATAALNASGGPGDPLPEAIRAAASDASRLRVYSDADIQFVMTERMETPSGGYLEKPRFLEPGSGEYEAAKARFGSANLREIANAVNTLGEKLARRGDPEEIRTFNNIRSIAVEVNPGHAHGATYSAKAHDGAIYINPEIFADYSELRQANRMAHEFRHLMKINQELTGSEYAAKHSPAENDAEEFAKELFGKDSK</sequence>
<protein>
    <submittedName>
        <fullName evidence="6">Type IV secretion system protein</fullName>
    </submittedName>
</protein>
<dbReference type="InterPro" id="IPR007688">
    <property type="entry name" value="Conjugal_tfr_TrbL/VirB6"/>
</dbReference>
<reference evidence="6 7" key="1">
    <citation type="submission" date="2019-04" db="EMBL/GenBank/DDBJ databases">
        <title>Reference strain of H23.</title>
        <authorList>
            <person name="Luo X."/>
        </authorList>
    </citation>
    <scope>NUCLEOTIDE SEQUENCE [LARGE SCALE GENOMIC DNA]</scope>
    <source>
        <strain evidence="6 7">H23</strain>
    </source>
</reference>
<proteinExistence type="predicted"/>